<evidence type="ECO:0008006" key="4">
    <source>
        <dbReference type="Google" id="ProtNLM"/>
    </source>
</evidence>
<accession>A0A969TWN5</accession>
<gene>
    <name evidence="2" type="ORF">HCN83_17715</name>
</gene>
<evidence type="ECO:0000313" key="2">
    <source>
        <dbReference type="EMBL" id="NJP39412.1"/>
    </source>
</evidence>
<dbReference type="RefSeq" id="WP_168009770.1">
    <property type="nucleotide sequence ID" value="NZ_JAATHJ010000064.1"/>
</dbReference>
<reference evidence="2 3" key="1">
    <citation type="submission" date="2020-03" db="EMBL/GenBank/DDBJ databases">
        <title>Assessment of the enzymatic potential of alkaline-tolerant lipase obtained from Bacillus luteus H11 (technogenic soil) for the bioremediation of saline soils contaminated with petroleum substances.</title>
        <authorList>
            <person name="Kalwasinska A."/>
        </authorList>
    </citation>
    <scope>NUCLEOTIDE SEQUENCE [LARGE SCALE GENOMIC DNA]</scope>
    <source>
        <strain evidence="2 3">H11</strain>
    </source>
</reference>
<evidence type="ECO:0000313" key="3">
    <source>
        <dbReference type="Proteomes" id="UP000752012"/>
    </source>
</evidence>
<comment type="caution">
    <text evidence="2">The sequence shown here is derived from an EMBL/GenBank/DDBJ whole genome shotgun (WGS) entry which is preliminary data.</text>
</comment>
<dbReference type="Proteomes" id="UP000752012">
    <property type="component" value="Unassembled WGS sequence"/>
</dbReference>
<feature type="signal peptide" evidence="1">
    <location>
        <begin position="1"/>
        <end position="21"/>
    </location>
</feature>
<dbReference type="PROSITE" id="PS51257">
    <property type="entry name" value="PROKAR_LIPOPROTEIN"/>
    <property type="match status" value="1"/>
</dbReference>
<keyword evidence="1" id="KW-0732">Signal</keyword>
<organism evidence="2 3">
    <name type="scientific">Alkalicoccus luteus</name>
    <dbReference type="NCBI Taxonomy" id="1237094"/>
    <lineage>
        <taxon>Bacteria</taxon>
        <taxon>Bacillati</taxon>
        <taxon>Bacillota</taxon>
        <taxon>Bacilli</taxon>
        <taxon>Bacillales</taxon>
        <taxon>Bacillaceae</taxon>
        <taxon>Alkalicoccus</taxon>
    </lineage>
</organism>
<keyword evidence="3" id="KW-1185">Reference proteome</keyword>
<dbReference type="EMBL" id="JAATHJ010000064">
    <property type="protein sequence ID" value="NJP39412.1"/>
    <property type="molecule type" value="Genomic_DNA"/>
</dbReference>
<dbReference type="AlphaFoldDB" id="A0A969TWN5"/>
<proteinExistence type="predicted"/>
<sequence length="122" mass="13727">MMLQRVSIWAIMLLFVAACQNQDTLHFSNEGDNWEVDYTVNIYDENSQSIDYAIRYIGEESLPETLNYSIGSTTVTGEILSEGGVIEHSGSGCSGCAVTREDDDIEFSIEWDDEHEESFVLE</sequence>
<name>A0A969TWN5_9BACI</name>
<evidence type="ECO:0000256" key="1">
    <source>
        <dbReference type="SAM" id="SignalP"/>
    </source>
</evidence>
<protein>
    <recommendedName>
        <fullName evidence="4">Lipoprotein</fullName>
    </recommendedName>
</protein>
<feature type="chain" id="PRO_5038930514" description="Lipoprotein" evidence="1">
    <location>
        <begin position="22"/>
        <end position="122"/>
    </location>
</feature>